<organism evidence="6 7">
    <name type="scientific">Artemia franciscana</name>
    <name type="common">Brine shrimp</name>
    <name type="synonym">Artemia sanfranciscana</name>
    <dbReference type="NCBI Taxonomy" id="6661"/>
    <lineage>
        <taxon>Eukaryota</taxon>
        <taxon>Metazoa</taxon>
        <taxon>Ecdysozoa</taxon>
        <taxon>Arthropoda</taxon>
        <taxon>Crustacea</taxon>
        <taxon>Branchiopoda</taxon>
        <taxon>Anostraca</taxon>
        <taxon>Artemiidae</taxon>
        <taxon>Artemia</taxon>
    </lineage>
</organism>
<keyword evidence="7" id="KW-1185">Reference proteome</keyword>
<evidence type="ECO:0000256" key="1">
    <source>
        <dbReference type="ARBA" id="ARBA00005234"/>
    </source>
</evidence>
<dbReference type="Proteomes" id="UP001187531">
    <property type="component" value="Unassembled WGS sequence"/>
</dbReference>
<name>A0AA88H5Q2_ARTSF</name>
<comment type="caution">
    <text evidence="6">The sequence shown here is derived from an EMBL/GenBank/DDBJ whole genome shotgun (WGS) entry which is preliminary data.</text>
</comment>
<feature type="domain" description="Ubiquitin-like protease family profile" evidence="5">
    <location>
        <begin position="10"/>
        <end position="165"/>
    </location>
</feature>
<comment type="similarity">
    <text evidence="1">Belongs to the peptidase C48 family.</text>
</comment>
<dbReference type="AlphaFoldDB" id="A0AA88H5Q2"/>
<proteinExistence type="inferred from homology"/>
<dbReference type="PANTHER" id="PTHR46468">
    <property type="entry name" value="SENTRIN-SPECIFIC PROTEASE 8"/>
    <property type="match status" value="1"/>
</dbReference>
<gene>
    <name evidence="6" type="ORF">QYM36_017762</name>
</gene>
<keyword evidence="3" id="KW-0378">Hydrolase</keyword>
<dbReference type="GO" id="GO:0006508">
    <property type="term" value="P:proteolysis"/>
    <property type="evidence" value="ECO:0007669"/>
    <property type="project" value="UniProtKB-KW"/>
</dbReference>
<accession>A0AA88H5Q2</accession>
<evidence type="ECO:0000313" key="6">
    <source>
        <dbReference type="EMBL" id="KAK2703819.1"/>
    </source>
</evidence>
<evidence type="ECO:0000256" key="3">
    <source>
        <dbReference type="ARBA" id="ARBA00022801"/>
    </source>
</evidence>
<dbReference type="PANTHER" id="PTHR46468:SF1">
    <property type="entry name" value="SENTRIN-SPECIFIC PROTEASE 8"/>
    <property type="match status" value="1"/>
</dbReference>
<dbReference type="Gene3D" id="3.40.395.10">
    <property type="entry name" value="Adenoviral Proteinase, Chain A"/>
    <property type="match status" value="1"/>
</dbReference>
<keyword evidence="2" id="KW-0645">Protease</keyword>
<dbReference type="SUPFAM" id="SSF54001">
    <property type="entry name" value="Cysteine proteinases"/>
    <property type="match status" value="1"/>
</dbReference>
<dbReference type="InterPro" id="IPR044613">
    <property type="entry name" value="Nep1/2-like"/>
</dbReference>
<reference evidence="6" key="1">
    <citation type="submission" date="2023-07" db="EMBL/GenBank/DDBJ databases">
        <title>Chromosome-level genome assembly of Artemia franciscana.</title>
        <authorList>
            <person name="Jo E."/>
        </authorList>
    </citation>
    <scope>NUCLEOTIDE SEQUENCE</scope>
    <source>
        <tissue evidence="6">Whole body</tissue>
    </source>
</reference>
<sequence length="202" mass="22496">MKQEVSYKNSLLTNDDLKLLDEGKWLNDKLIGFAFEYIEDAYPKCLLVSPEATQLLNLGSPEDASSVLSSLNAGEKDLILFPLNDCITPTEIGGSHWSLLVFDVKAGQCFHLDSSLDFNFQTAARFCKKLSLPFISPSNVKSINCVQQKNGYDCGIHVICNANHILDNYSKGVPLFETLGDVTSYKHKRKEMKTAILKLLSN</sequence>
<evidence type="ECO:0000259" key="5">
    <source>
        <dbReference type="PROSITE" id="PS50600"/>
    </source>
</evidence>
<dbReference type="InterPro" id="IPR038765">
    <property type="entry name" value="Papain-like_cys_pep_sf"/>
</dbReference>
<dbReference type="EMBL" id="JAVRJZ010000067">
    <property type="protein sequence ID" value="KAK2703819.1"/>
    <property type="molecule type" value="Genomic_DNA"/>
</dbReference>
<evidence type="ECO:0000256" key="4">
    <source>
        <dbReference type="ARBA" id="ARBA00022807"/>
    </source>
</evidence>
<protein>
    <recommendedName>
        <fullName evidence="5">Ubiquitin-like protease family profile domain-containing protein</fullName>
    </recommendedName>
</protein>
<dbReference type="PROSITE" id="PS50600">
    <property type="entry name" value="ULP_PROTEASE"/>
    <property type="match status" value="1"/>
</dbReference>
<keyword evidence="4" id="KW-0788">Thiol protease</keyword>
<dbReference type="Pfam" id="PF02902">
    <property type="entry name" value="Peptidase_C48"/>
    <property type="match status" value="1"/>
</dbReference>
<dbReference type="EMBL" id="JAVRJZ010000067">
    <property type="protein sequence ID" value="KAK2703820.1"/>
    <property type="molecule type" value="Genomic_DNA"/>
</dbReference>
<dbReference type="GO" id="GO:0019784">
    <property type="term" value="F:deNEDDylase activity"/>
    <property type="evidence" value="ECO:0007669"/>
    <property type="project" value="InterPro"/>
</dbReference>
<dbReference type="InterPro" id="IPR003653">
    <property type="entry name" value="Peptidase_C48_C"/>
</dbReference>
<evidence type="ECO:0000256" key="2">
    <source>
        <dbReference type="ARBA" id="ARBA00022670"/>
    </source>
</evidence>
<dbReference type="GO" id="GO:0000338">
    <property type="term" value="P:protein deneddylation"/>
    <property type="evidence" value="ECO:0007669"/>
    <property type="project" value="TreeGrafter"/>
</dbReference>
<dbReference type="GO" id="GO:0008234">
    <property type="term" value="F:cysteine-type peptidase activity"/>
    <property type="evidence" value="ECO:0007669"/>
    <property type="project" value="UniProtKB-KW"/>
</dbReference>
<evidence type="ECO:0000313" key="7">
    <source>
        <dbReference type="Proteomes" id="UP001187531"/>
    </source>
</evidence>